<sequence>MTSLYERNETVPRARVSHYPPRSPQPHLSAPAEIAPASAPSAALDVSYDEFIITASIAVLATAEEA</sequence>
<evidence type="ECO:0000313" key="3">
    <source>
        <dbReference type="Proteomes" id="UP001501594"/>
    </source>
</evidence>
<reference evidence="3" key="1">
    <citation type="journal article" date="2019" name="Int. J. Syst. Evol. Microbiol.">
        <title>The Global Catalogue of Microorganisms (GCM) 10K type strain sequencing project: providing services to taxonomists for standard genome sequencing and annotation.</title>
        <authorList>
            <consortium name="The Broad Institute Genomics Platform"/>
            <consortium name="The Broad Institute Genome Sequencing Center for Infectious Disease"/>
            <person name="Wu L."/>
            <person name="Ma J."/>
        </authorList>
    </citation>
    <scope>NUCLEOTIDE SEQUENCE [LARGE SCALE GENOMIC DNA]</scope>
    <source>
        <strain evidence="3">JCM 17442</strain>
    </source>
</reference>
<gene>
    <name evidence="2" type="ORF">GCM10022256_30250</name>
</gene>
<comment type="caution">
    <text evidence="2">The sequence shown here is derived from an EMBL/GenBank/DDBJ whole genome shotgun (WGS) entry which is preliminary data.</text>
</comment>
<dbReference type="EMBL" id="BAABAU010000004">
    <property type="protein sequence ID" value="GAA4267413.1"/>
    <property type="molecule type" value="Genomic_DNA"/>
</dbReference>
<proteinExistence type="predicted"/>
<accession>A0ABP8E588</accession>
<dbReference type="Proteomes" id="UP001501594">
    <property type="component" value="Unassembled WGS sequence"/>
</dbReference>
<name>A0ABP8E588_9MICO</name>
<keyword evidence="3" id="KW-1185">Reference proteome</keyword>
<protein>
    <submittedName>
        <fullName evidence="2">Uncharacterized protein</fullName>
    </submittedName>
</protein>
<organism evidence="2 3">
    <name type="scientific">Frondihabitans peucedani</name>
    <dbReference type="NCBI Taxonomy" id="598626"/>
    <lineage>
        <taxon>Bacteria</taxon>
        <taxon>Bacillati</taxon>
        <taxon>Actinomycetota</taxon>
        <taxon>Actinomycetes</taxon>
        <taxon>Micrococcales</taxon>
        <taxon>Microbacteriaceae</taxon>
        <taxon>Frondihabitans</taxon>
    </lineage>
</organism>
<evidence type="ECO:0000313" key="2">
    <source>
        <dbReference type="EMBL" id="GAA4267413.1"/>
    </source>
</evidence>
<dbReference type="RefSeq" id="WP_344797686.1">
    <property type="nucleotide sequence ID" value="NZ_BAABAU010000004.1"/>
</dbReference>
<evidence type="ECO:0000256" key="1">
    <source>
        <dbReference type="SAM" id="MobiDB-lite"/>
    </source>
</evidence>
<feature type="compositionally biased region" description="Basic and acidic residues" evidence="1">
    <location>
        <begin position="1"/>
        <end position="12"/>
    </location>
</feature>
<feature type="region of interest" description="Disordered" evidence="1">
    <location>
        <begin position="1"/>
        <end position="33"/>
    </location>
</feature>